<dbReference type="RefSeq" id="WP_143269195.1">
    <property type="nucleotide sequence ID" value="NZ_CP083931.1"/>
</dbReference>
<evidence type="ECO:0000256" key="1">
    <source>
        <dbReference type="SAM" id="Coils"/>
    </source>
</evidence>
<feature type="coiled-coil region" evidence="1">
    <location>
        <begin position="261"/>
        <end position="288"/>
    </location>
</feature>
<dbReference type="Gene3D" id="1.20.1270.180">
    <property type="match status" value="1"/>
</dbReference>
<dbReference type="EMBL" id="OCNF01000023">
    <property type="protein sequence ID" value="SOD70209.1"/>
    <property type="molecule type" value="Genomic_DNA"/>
</dbReference>
<feature type="domain" description="Lysozyme inhibitor LprI-like N-terminal" evidence="4">
    <location>
        <begin position="260"/>
        <end position="344"/>
    </location>
</feature>
<dbReference type="InterPro" id="IPR009739">
    <property type="entry name" value="LprI-like_N"/>
</dbReference>
<protein>
    <recommendedName>
        <fullName evidence="4">Lysozyme inhibitor LprI-like N-terminal domain-containing protein</fullName>
    </recommendedName>
</protein>
<dbReference type="AlphaFoldDB" id="A0A286EHB1"/>
<accession>A0A286EHB1</accession>
<name>A0A286EHB1_9NEIS</name>
<dbReference type="PROSITE" id="PS51257">
    <property type="entry name" value="PROKAR_LIPOPROTEIN"/>
    <property type="match status" value="1"/>
</dbReference>
<keyword evidence="6" id="KW-1185">Reference proteome</keyword>
<feature type="region of interest" description="Disordered" evidence="2">
    <location>
        <begin position="228"/>
        <end position="256"/>
    </location>
</feature>
<evidence type="ECO:0000256" key="3">
    <source>
        <dbReference type="SAM" id="SignalP"/>
    </source>
</evidence>
<evidence type="ECO:0000259" key="4">
    <source>
        <dbReference type="Pfam" id="PF07007"/>
    </source>
</evidence>
<evidence type="ECO:0000256" key="2">
    <source>
        <dbReference type="SAM" id="MobiDB-lite"/>
    </source>
</evidence>
<feature type="chain" id="PRO_5012448238" description="Lysozyme inhibitor LprI-like N-terminal domain-containing protein" evidence="3">
    <location>
        <begin position="19"/>
        <end position="351"/>
    </location>
</feature>
<organism evidence="5 6">
    <name type="scientific">Alysiella filiformis DSM 16848</name>
    <dbReference type="NCBI Taxonomy" id="1120981"/>
    <lineage>
        <taxon>Bacteria</taxon>
        <taxon>Pseudomonadati</taxon>
        <taxon>Pseudomonadota</taxon>
        <taxon>Betaproteobacteria</taxon>
        <taxon>Neisseriales</taxon>
        <taxon>Neisseriaceae</taxon>
        <taxon>Alysiella</taxon>
    </lineage>
</organism>
<proteinExistence type="predicted"/>
<dbReference type="Pfam" id="PF07007">
    <property type="entry name" value="LprI"/>
    <property type="match status" value="1"/>
</dbReference>
<keyword evidence="1" id="KW-0175">Coiled coil</keyword>
<sequence length="351" mass="38272">MKLAHLAVASAAALILMACTSEQEKAQSAQNEAAQSALLCQDPAVAPNVRESLQKMVRDEALKIAGSNYPDLVDADKLVAAAGLLEINLQQIQNQNGACSAELLVGIPKRIVNVAQQNAIILDMDKPNAIIKQRLSQHATQIDERTLSTHLAYTVTHQNQQFAITYNDTTLSSIGTALAIALQPYGVKDMLTINGKTISREQAIELIKNPKPAAPSAPEVAVKEVPTISQAASAPAKPHTPPPAAPQPETNTVPDTAQSDNTIAAEQLAQAEQEHKRADTEIKQAWRKIDPAIQQTLVEEQKTWESQKRQRCLKAAAQGNSDRESHYLHMQCDTKLTYERIKYLNGYSIQE</sequence>
<dbReference type="OrthoDB" id="8607286at2"/>
<evidence type="ECO:0000313" key="6">
    <source>
        <dbReference type="Proteomes" id="UP000219669"/>
    </source>
</evidence>
<feature type="signal peptide" evidence="3">
    <location>
        <begin position="1"/>
        <end position="18"/>
    </location>
</feature>
<gene>
    <name evidence="5" type="ORF">SAMN02746062_02026</name>
</gene>
<reference evidence="5 6" key="1">
    <citation type="submission" date="2017-09" db="EMBL/GenBank/DDBJ databases">
        <authorList>
            <person name="Ehlers B."/>
            <person name="Leendertz F.H."/>
        </authorList>
    </citation>
    <scope>NUCLEOTIDE SEQUENCE [LARGE SCALE GENOMIC DNA]</scope>
    <source>
        <strain evidence="5 6">DSM 16848</strain>
    </source>
</reference>
<evidence type="ECO:0000313" key="5">
    <source>
        <dbReference type="EMBL" id="SOD70209.1"/>
    </source>
</evidence>
<dbReference type="Proteomes" id="UP000219669">
    <property type="component" value="Unassembled WGS sequence"/>
</dbReference>
<keyword evidence="3" id="KW-0732">Signal</keyword>